<protein>
    <submittedName>
        <fullName evidence="1">Uncharacterized protein</fullName>
    </submittedName>
</protein>
<dbReference type="AlphaFoldDB" id="A0A8S1KKW5"/>
<comment type="caution">
    <text evidence="1">The sequence shown here is derived from an EMBL/GenBank/DDBJ whole genome shotgun (WGS) entry which is preliminary data.</text>
</comment>
<proteinExistence type="predicted"/>
<dbReference type="OrthoDB" id="10642286at2759"/>
<sequence length="242" mass="28957">MDFPFGSNYFIRQNNKPCDILCPCKENTFDISNKCENPENTKWILTEDSNPFYNFYCCQYRAMELLAKNNKDDQMTLYKGERPCLIPFFSCEQIQMKIYKYIYQDGKLINKNQIGYIQAFSQDFQRECKVSQIFQKPLIKIIKNVKSLLQQCRRKRNFMIIIVDNVAYLMVHLNIRYTQKQITTIVSKLEQFLTNFKVVTKNIVQEEIYLRCHLIKLTSQMQKQEPYQCMVVCNQIIKNMNI</sequence>
<keyword evidence="2" id="KW-1185">Reference proteome</keyword>
<dbReference type="Proteomes" id="UP000692954">
    <property type="component" value="Unassembled WGS sequence"/>
</dbReference>
<name>A0A8S1KKW5_9CILI</name>
<reference evidence="1" key="1">
    <citation type="submission" date="2021-01" db="EMBL/GenBank/DDBJ databases">
        <authorList>
            <consortium name="Genoscope - CEA"/>
            <person name="William W."/>
        </authorList>
    </citation>
    <scope>NUCLEOTIDE SEQUENCE</scope>
</reference>
<dbReference type="EMBL" id="CAJJDN010000009">
    <property type="protein sequence ID" value="CAD8055031.1"/>
    <property type="molecule type" value="Genomic_DNA"/>
</dbReference>
<evidence type="ECO:0000313" key="2">
    <source>
        <dbReference type="Proteomes" id="UP000692954"/>
    </source>
</evidence>
<evidence type="ECO:0000313" key="1">
    <source>
        <dbReference type="EMBL" id="CAD8055031.1"/>
    </source>
</evidence>
<gene>
    <name evidence="1" type="ORF">PSON_ATCC_30995.1.T0090005</name>
</gene>
<accession>A0A8S1KKW5</accession>
<organism evidence="1 2">
    <name type="scientific">Paramecium sonneborni</name>
    <dbReference type="NCBI Taxonomy" id="65129"/>
    <lineage>
        <taxon>Eukaryota</taxon>
        <taxon>Sar</taxon>
        <taxon>Alveolata</taxon>
        <taxon>Ciliophora</taxon>
        <taxon>Intramacronucleata</taxon>
        <taxon>Oligohymenophorea</taxon>
        <taxon>Peniculida</taxon>
        <taxon>Parameciidae</taxon>
        <taxon>Paramecium</taxon>
    </lineage>
</organism>